<evidence type="ECO:0000313" key="3">
    <source>
        <dbReference type="Proteomes" id="UP000638570"/>
    </source>
</evidence>
<keyword evidence="3" id="KW-1185">Reference proteome</keyword>
<organism evidence="2 3">
    <name type="scientific">Zobellella iuensis</name>
    <dbReference type="NCBI Taxonomy" id="2803811"/>
    <lineage>
        <taxon>Bacteria</taxon>
        <taxon>Pseudomonadati</taxon>
        <taxon>Pseudomonadota</taxon>
        <taxon>Gammaproteobacteria</taxon>
        <taxon>Aeromonadales</taxon>
        <taxon>Aeromonadaceae</taxon>
        <taxon>Zobellella</taxon>
    </lineage>
</organism>
<dbReference type="Pfam" id="PF19577">
    <property type="entry name" value="DcaP"/>
    <property type="match status" value="1"/>
</dbReference>
<dbReference type="SUPFAM" id="SSF56935">
    <property type="entry name" value="Porins"/>
    <property type="match status" value="1"/>
</dbReference>
<evidence type="ECO:0000313" key="2">
    <source>
        <dbReference type="EMBL" id="MBL1375852.1"/>
    </source>
</evidence>
<feature type="chain" id="PRO_5046816332" description="Porin" evidence="1">
    <location>
        <begin position="28"/>
        <end position="386"/>
    </location>
</feature>
<evidence type="ECO:0000256" key="1">
    <source>
        <dbReference type="SAM" id="SignalP"/>
    </source>
</evidence>
<dbReference type="EMBL" id="JAERTZ010000002">
    <property type="protein sequence ID" value="MBL1375852.1"/>
    <property type="molecule type" value="Genomic_DNA"/>
</dbReference>
<dbReference type="RefSeq" id="WP_202081828.1">
    <property type="nucleotide sequence ID" value="NZ_JAERTZ010000002.1"/>
</dbReference>
<reference evidence="3" key="1">
    <citation type="submission" date="2021-01" db="EMBL/GenBank/DDBJ databases">
        <title>Genome public.</title>
        <authorList>
            <person name="Liu C."/>
            <person name="Sun Q."/>
        </authorList>
    </citation>
    <scope>NUCLEOTIDE SEQUENCE [LARGE SCALE GENOMIC DNA]</scope>
    <source>
        <strain evidence="3">CGMCC 1.18722</strain>
    </source>
</reference>
<name>A0ABS1QLW9_9GAMM</name>
<keyword evidence="1" id="KW-0732">Signal</keyword>
<sequence>MNQKLFKVTPLSMMVGAAVLCSSGAMALDVELGDTKVSAYGYVKLDAMYDVGDVKAGSKGLGNSIDFSRVAVGDEKTSSGGDTTFHAYQSRLGLKTVTPTGQGDLLTVLEGDFYGSGGGNFRLRHAYGSWNGLTAGQTWTNFGSLIGATPVLDFTGPIGPGGNRQAQLRYSSNGLHLALEAPSGSMSGTSFVDEANVADGDRKDSLPDLTLRYESAFGNLKYALGGLLREVALDDGEVDDSATGWGLFAAASLSLDQGTTFRAMIGGGDGIGGYLNVSGAPAAYRAGDSLETLTAWGGALGVSQPVGPGAVNLSYSYADIDWDHALQAGLAVGGRDKKRELVHLNYIWTPVNRVSYGLELSRASRTTADNDKGDALRLQASVTYSF</sequence>
<gene>
    <name evidence="2" type="ORF">JKV55_00710</name>
</gene>
<proteinExistence type="predicted"/>
<dbReference type="Proteomes" id="UP000638570">
    <property type="component" value="Unassembled WGS sequence"/>
</dbReference>
<accession>A0ABS1QLW9</accession>
<comment type="caution">
    <text evidence="2">The sequence shown here is derived from an EMBL/GenBank/DDBJ whole genome shotgun (WGS) entry which is preliminary data.</text>
</comment>
<evidence type="ECO:0008006" key="4">
    <source>
        <dbReference type="Google" id="ProtNLM"/>
    </source>
</evidence>
<protein>
    <recommendedName>
        <fullName evidence="4">Porin</fullName>
    </recommendedName>
</protein>
<feature type="signal peptide" evidence="1">
    <location>
        <begin position="1"/>
        <end position="27"/>
    </location>
</feature>
<dbReference type="InterPro" id="IPR045748">
    <property type="entry name" value="DcaP"/>
</dbReference>